<dbReference type="HAMAP" id="MF_02066">
    <property type="entry name" value="CpoB"/>
    <property type="match status" value="1"/>
</dbReference>
<dbReference type="Proteomes" id="UP001595632">
    <property type="component" value="Unassembled WGS sequence"/>
</dbReference>
<comment type="caution">
    <text evidence="2">The sequence shown here is derived from an EMBL/GenBank/DDBJ whole genome shotgun (WGS) entry which is preliminary data.</text>
</comment>
<keyword evidence="1" id="KW-0574">Periplasm</keyword>
<organism evidence="2 3">
    <name type="scientific">Psychromarinibacter halotolerans</name>
    <dbReference type="NCBI Taxonomy" id="1775175"/>
    <lineage>
        <taxon>Bacteria</taxon>
        <taxon>Pseudomonadati</taxon>
        <taxon>Pseudomonadota</taxon>
        <taxon>Alphaproteobacteria</taxon>
        <taxon>Rhodobacterales</taxon>
        <taxon>Paracoccaceae</taxon>
        <taxon>Psychromarinibacter</taxon>
    </lineage>
</organism>
<dbReference type="InterPro" id="IPR019734">
    <property type="entry name" value="TPR_rpt"/>
</dbReference>
<dbReference type="InterPro" id="IPR014162">
    <property type="entry name" value="CpoB_C"/>
</dbReference>
<comment type="function">
    <text evidence="1">Mediates coordination of peptidoglycan synthesis and outer membrane constriction during cell division.</text>
</comment>
<protein>
    <recommendedName>
        <fullName evidence="1">Cell division coordinator CpoB</fullName>
    </recommendedName>
</protein>
<evidence type="ECO:0000313" key="3">
    <source>
        <dbReference type="Proteomes" id="UP001595632"/>
    </source>
</evidence>
<evidence type="ECO:0000313" key="2">
    <source>
        <dbReference type="EMBL" id="MFC3142717.1"/>
    </source>
</evidence>
<dbReference type="InterPro" id="IPR011990">
    <property type="entry name" value="TPR-like_helical_dom_sf"/>
</dbReference>
<proteinExistence type="inferred from homology"/>
<evidence type="ECO:0000256" key="1">
    <source>
        <dbReference type="HAMAP-Rule" id="MF_02066"/>
    </source>
</evidence>
<comment type="similarity">
    <text evidence="1">Belongs to the CpoB family.</text>
</comment>
<accession>A0ABV7GSF7</accession>
<feature type="coiled-coil region" evidence="1">
    <location>
        <begin position="27"/>
        <end position="94"/>
    </location>
</feature>
<dbReference type="SUPFAM" id="SSF48452">
    <property type="entry name" value="TPR-like"/>
    <property type="match status" value="1"/>
</dbReference>
<dbReference type="Pfam" id="PF13174">
    <property type="entry name" value="TPR_6"/>
    <property type="match status" value="1"/>
</dbReference>
<gene>
    <name evidence="2" type="primary">ybgF</name>
    <name evidence="1" type="synonym">cpoB</name>
    <name evidence="2" type="ORF">ACFOGP_08350</name>
</gene>
<dbReference type="NCBIfam" id="TIGR02795">
    <property type="entry name" value="tol_pal_ybgF"/>
    <property type="match status" value="1"/>
</dbReference>
<dbReference type="RefSeq" id="WP_338052371.1">
    <property type="nucleotide sequence ID" value="NZ_JARGYD010000005.1"/>
</dbReference>
<dbReference type="EMBL" id="JBHRTB010000010">
    <property type="protein sequence ID" value="MFC3142717.1"/>
    <property type="molecule type" value="Genomic_DNA"/>
</dbReference>
<name>A0ABV7GSF7_9RHOB</name>
<comment type="subcellular location">
    <subcellularLocation>
        <location evidence="1">Periplasm</location>
    </subcellularLocation>
</comment>
<feature type="chain" id="PRO_5044912578" description="Cell division coordinator CpoB" evidence="1">
    <location>
        <begin position="23"/>
        <end position="284"/>
    </location>
</feature>
<reference evidence="3" key="1">
    <citation type="journal article" date="2019" name="Int. J. Syst. Evol. Microbiol.">
        <title>The Global Catalogue of Microorganisms (GCM) 10K type strain sequencing project: providing services to taxonomists for standard genome sequencing and annotation.</title>
        <authorList>
            <consortium name="The Broad Institute Genomics Platform"/>
            <consortium name="The Broad Institute Genome Sequencing Center for Infectious Disease"/>
            <person name="Wu L."/>
            <person name="Ma J."/>
        </authorList>
    </citation>
    <scope>NUCLEOTIDE SEQUENCE [LARGE SCALE GENOMIC DNA]</scope>
    <source>
        <strain evidence="3">KCTC 52366</strain>
    </source>
</reference>
<keyword evidence="1" id="KW-0732">Signal</keyword>
<dbReference type="InterPro" id="IPR034706">
    <property type="entry name" value="CpoB"/>
</dbReference>
<keyword evidence="1" id="KW-0132">Cell division</keyword>
<keyword evidence="1" id="KW-0131">Cell cycle</keyword>
<feature type="signal peptide" evidence="1">
    <location>
        <begin position="1"/>
        <end position="22"/>
    </location>
</feature>
<sequence length="284" mass="29504" precursor="true">MKRVTKAGLLALSLLAAVPAAAQDSTLADIRQELSVLYVEIQRLKRELSTTGSPGVSLGGSTGIERLNRIESELQRLTAEAEQMELTVNRVVTDGTNRIGDLEFRLCELEADCDIGSLGETPTLGGVDTGPVTTPAVDTTLPSVPAGDPATTGGGELAMSEQADFDNARAAFDAGEFAQAAQLFRGFTDTYPGGPLNAEAHYLRGEALRSSGDTAGAARAYLDSFKSSPDGNRAPDALLNLGVSLGDLGQVEEACVMLTQVGQRFPGSAQAGTAVSRAQSLACQ</sequence>
<dbReference type="Pfam" id="PF13432">
    <property type="entry name" value="TPR_16"/>
    <property type="match status" value="1"/>
</dbReference>
<keyword evidence="1" id="KW-0175">Coiled coil</keyword>
<dbReference type="Gene3D" id="1.25.40.10">
    <property type="entry name" value="Tetratricopeptide repeat domain"/>
    <property type="match status" value="1"/>
</dbReference>
<keyword evidence="3" id="KW-1185">Reference proteome</keyword>